<comment type="caution">
    <text evidence="1">The sequence shown here is derived from an EMBL/GenBank/DDBJ whole genome shotgun (WGS) entry which is preliminary data.</text>
</comment>
<name>A0A938XQ13_9FIRM</name>
<dbReference type="Proteomes" id="UP000774000">
    <property type="component" value="Unassembled WGS sequence"/>
</dbReference>
<accession>A0A938XQ13</accession>
<evidence type="ECO:0000313" key="1">
    <source>
        <dbReference type="EMBL" id="MBM7557247.1"/>
    </source>
</evidence>
<dbReference type="EMBL" id="JAFBDQ010000010">
    <property type="protein sequence ID" value="MBM7557247.1"/>
    <property type="molecule type" value="Genomic_DNA"/>
</dbReference>
<dbReference type="InterPro" id="IPR038719">
    <property type="entry name" value="Phycobilisome_asu/bsu_sf"/>
</dbReference>
<proteinExistence type="predicted"/>
<gene>
    <name evidence="1" type="ORF">JOC47_002102</name>
</gene>
<reference evidence="1" key="1">
    <citation type="submission" date="2021-01" db="EMBL/GenBank/DDBJ databases">
        <title>Genomic Encyclopedia of Type Strains, Phase IV (KMG-IV): sequencing the most valuable type-strain genomes for metagenomic binning, comparative biology and taxonomic classification.</title>
        <authorList>
            <person name="Goeker M."/>
        </authorList>
    </citation>
    <scope>NUCLEOTIDE SEQUENCE</scope>
    <source>
        <strain evidence="1">DSM 23230</strain>
    </source>
</reference>
<evidence type="ECO:0000313" key="2">
    <source>
        <dbReference type="Proteomes" id="UP000774000"/>
    </source>
</evidence>
<organism evidence="1 2">
    <name type="scientific">Halanaerobacter jeridensis</name>
    <dbReference type="NCBI Taxonomy" id="706427"/>
    <lineage>
        <taxon>Bacteria</taxon>
        <taxon>Bacillati</taxon>
        <taxon>Bacillota</taxon>
        <taxon>Clostridia</taxon>
        <taxon>Halanaerobiales</taxon>
        <taxon>Halobacteroidaceae</taxon>
        <taxon>Halanaerobacter</taxon>
    </lineage>
</organism>
<protein>
    <submittedName>
        <fullName evidence="1">Uncharacterized protein</fullName>
    </submittedName>
</protein>
<sequence length="104" mass="11988">MSKKIIAAKDDLSKKYNTIRGEIRSDESLPNIDECIIYLAETMKVGSIELFSDYINWAAELFTSRSYSINNLKKDLDVLIDIATQKFKEEEVEIMKEYIDAALK</sequence>
<dbReference type="Gene3D" id="1.10.490.20">
    <property type="entry name" value="Phycocyanins"/>
    <property type="match status" value="1"/>
</dbReference>
<dbReference type="AlphaFoldDB" id="A0A938XQ13"/>
<keyword evidence="2" id="KW-1185">Reference proteome</keyword>